<evidence type="ECO:0000313" key="6">
    <source>
        <dbReference type="Proteomes" id="UP000256486"/>
    </source>
</evidence>
<name>A0A3E0VJV1_9MICO</name>
<gene>
    <name evidence="5" type="ORF">B7R54_14280</name>
</gene>
<protein>
    <submittedName>
        <fullName evidence="5">TetR family transcriptional regulator</fullName>
    </submittedName>
</protein>
<keyword evidence="1 2" id="KW-0238">DNA-binding</keyword>
<evidence type="ECO:0000256" key="2">
    <source>
        <dbReference type="PROSITE-ProRule" id="PRU00335"/>
    </source>
</evidence>
<dbReference type="PRINTS" id="PR00455">
    <property type="entry name" value="HTHTETR"/>
</dbReference>
<feature type="DNA-binding region" description="H-T-H motif" evidence="2">
    <location>
        <begin position="48"/>
        <end position="67"/>
    </location>
</feature>
<dbReference type="EMBL" id="NBWZ01000001">
    <property type="protein sequence ID" value="RFA10244.1"/>
    <property type="molecule type" value="Genomic_DNA"/>
</dbReference>
<dbReference type="Proteomes" id="UP000256486">
    <property type="component" value="Unassembled WGS sequence"/>
</dbReference>
<dbReference type="InterPro" id="IPR001647">
    <property type="entry name" value="HTH_TetR"/>
</dbReference>
<dbReference type="OrthoDB" id="3210235at2"/>
<dbReference type="SUPFAM" id="SSF48498">
    <property type="entry name" value="Tetracyclin repressor-like, C-terminal domain"/>
    <property type="match status" value="1"/>
</dbReference>
<evidence type="ECO:0000313" key="5">
    <source>
        <dbReference type="EMBL" id="RFA10244.1"/>
    </source>
</evidence>
<dbReference type="Gene3D" id="1.10.10.60">
    <property type="entry name" value="Homeodomain-like"/>
    <property type="match status" value="1"/>
</dbReference>
<accession>A0A3E0VJV1</accession>
<feature type="region of interest" description="Disordered" evidence="3">
    <location>
        <begin position="1"/>
        <end position="28"/>
    </location>
</feature>
<dbReference type="RefSeq" id="WP_116415626.1">
    <property type="nucleotide sequence ID" value="NZ_NBWZ01000001.1"/>
</dbReference>
<sequence>MPADAADSAAPAPVTMRRGRRPGPNDTRGAILDAARSRFAADGYAAATIRRIALDAGVDAALVMRFYGSKDDLFAAAMSVPTDALQRLANAFDGPTEQLGERVTRAYLTLWEGSPSEYEPLLAMFRSAVNHEQAAAQLREFLQARFVEGIVPRLGDVPDAALRVSAASSLLLGVVVGRRIVKVQPVVEEDLETLVKLIAPAVQIVLAGP</sequence>
<dbReference type="Pfam" id="PF17920">
    <property type="entry name" value="TetR_C_16"/>
    <property type="match status" value="1"/>
</dbReference>
<dbReference type="InterPro" id="IPR036271">
    <property type="entry name" value="Tet_transcr_reg_TetR-rel_C_sf"/>
</dbReference>
<dbReference type="PANTHER" id="PTHR30055:SF235">
    <property type="entry name" value="TRANSCRIPTIONAL REGULATORY PROTEIN"/>
    <property type="match status" value="1"/>
</dbReference>
<dbReference type="Gene3D" id="1.10.357.10">
    <property type="entry name" value="Tetracycline Repressor, domain 2"/>
    <property type="match status" value="1"/>
</dbReference>
<comment type="caution">
    <text evidence="5">The sequence shown here is derived from an EMBL/GenBank/DDBJ whole genome shotgun (WGS) entry which is preliminary data.</text>
</comment>
<dbReference type="InterPro" id="IPR050109">
    <property type="entry name" value="HTH-type_TetR-like_transc_reg"/>
</dbReference>
<keyword evidence="6" id="KW-1185">Reference proteome</keyword>
<organism evidence="5 6">
    <name type="scientific">Subtercola boreus</name>
    <dbReference type="NCBI Taxonomy" id="120213"/>
    <lineage>
        <taxon>Bacteria</taxon>
        <taxon>Bacillati</taxon>
        <taxon>Actinomycetota</taxon>
        <taxon>Actinomycetes</taxon>
        <taxon>Micrococcales</taxon>
        <taxon>Microbacteriaceae</taxon>
        <taxon>Subtercola</taxon>
    </lineage>
</organism>
<reference evidence="5 6" key="1">
    <citation type="submission" date="2017-04" db="EMBL/GenBank/DDBJ databases">
        <title>Comparative genome analysis of Subtercola boreus.</title>
        <authorList>
            <person name="Cho Y.-J."/>
            <person name="Cho A."/>
            <person name="Kim O.-S."/>
            <person name="Lee J.-I."/>
        </authorList>
    </citation>
    <scope>NUCLEOTIDE SEQUENCE [LARGE SCALE GENOMIC DNA]</scope>
    <source>
        <strain evidence="5 6">K300</strain>
    </source>
</reference>
<dbReference type="PANTHER" id="PTHR30055">
    <property type="entry name" value="HTH-TYPE TRANSCRIPTIONAL REGULATOR RUTR"/>
    <property type="match status" value="1"/>
</dbReference>
<evidence type="ECO:0000256" key="1">
    <source>
        <dbReference type="ARBA" id="ARBA00023125"/>
    </source>
</evidence>
<dbReference type="SUPFAM" id="SSF46689">
    <property type="entry name" value="Homeodomain-like"/>
    <property type="match status" value="1"/>
</dbReference>
<dbReference type="GO" id="GO:0000976">
    <property type="term" value="F:transcription cis-regulatory region binding"/>
    <property type="evidence" value="ECO:0007669"/>
    <property type="project" value="TreeGrafter"/>
</dbReference>
<feature type="compositionally biased region" description="Low complexity" evidence="3">
    <location>
        <begin position="1"/>
        <end position="13"/>
    </location>
</feature>
<dbReference type="InterPro" id="IPR041678">
    <property type="entry name" value="TetR_C_16"/>
</dbReference>
<dbReference type="AlphaFoldDB" id="A0A3E0VJV1"/>
<proteinExistence type="predicted"/>
<dbReference type="PROSITE" id="PS50977">
    <property type="entry name" value="HTH_TETR_2"/>
    <property type="match status" value="1"/>
</dbReference>
<feature type="domain" description="HTH tetR-type" evidence="4">
    <location>
        <begin position="25"/>
        <end position="85"/>
    </location>
</feature>
<dbReference type="GO" id="GO:0003700">
    <property type="term" value="F:DNA-binding transcription factor activity"/>
    <property type="evidence" value="ECO:0007669"/>
    <property type="project" value="TreeGrafter"/>
</dbReference>
<evidence type="ECO:0000259" key="4">
    <source>
        <dbReference type="PROSITE" id="PS50977"/>
    </source>
</evidence>
<dbReference type="Pfam" id="PF00440">
    <property type="entry name" value="TetR_N"/>
    <property type="match status" value="1"/>
</dbReference>
<evidence type="ECO:0000256" key="3">
    <source>
        <dbReference type="SAM" id="MobiDB-lite"/>
    </source>
</evidence>
<dbReference type="InterPro" id="IPR009057">
    <property type="entry name" value="Homeodomain-like_sf"/>
</dbReference>